<feature type="chain" id="PRO_5022707611" description="Asl1-like glycosyl hydrolase catalytic domain-containing protein" evidence="1">
    <location>
        <begin position="32"/>
        <end position="234"/>
    </location>
</feature>
<sequence length="234" mass="26308">MSFLLFFSSSVLISYFSIYTWSPWCPQGAKGLGFDCAPMLWGDKHIDPWVKNVINGPDNYAKYALGMNEPNEKSQANIDPWHAAGLWQQYIQPLKNRGYTLISPACTNGPDGKEWMKNFIDACKGCTIDAIAVHYYGTSAQGMIDHSEDYFNTFGKPIWITEAACQDFSGRNQQCNQGQIFDFMNKVKGYVNSSPHVQTFFPFGVMHDMYNVNPLNQLMSGSGQPTDLGWSFLG</sequence>
<name>A0A5C3QK04_9AGAR</name>
<feature type="domain" description="Asl1-like glycosyl hydrolase catalytic" evidence="2">
    <location>
        <begin position="18"/>
        <end position="232"/>
    </location>
</feature>
<dbReference type="PANTHER" id="PTHR34154:SF3">
    <property type="entry name" value="ALKALI-SENSITIVE LINKAGE PROTEIN 1"/>
    <property type="match status" value="1"/>
</dbReference>
<reference evidence="3 4" key="1">
    <citation type="journal article" date="2019" name="Nat. Ecol. Evol.">
        <title>Megaphylogeny resolves global patterns of mushroom evolution.</title>
        <authorList>
            <person name="Varga T."/>
            <person name="Krizsan K."/>
            <person name="Foldi C."/>
            <person name="Dima B."/>
            <person name="Sanchez-Garcia M."/>
            <person name="Sanchez-Ramirez S."/>
            <person name="Szollosi G.J."/>
            <person name="Szarkandi J.G."/>
            <person name="Papp V."/>
            <person name="Albert L."/>
            <person name="Andreopoulos W."/>
            <person name="Angelini C."/>
            <person name="Antonin V."/>
            <person name="Barry K.W."/>
            <person name="Bougher N.L."/>
            <person name="Buchanan P."/>
            <person name="Buyck B."/>
            <person name="Bense V."/>
            <person name="Catcheside P."/>
            <person name="Chovatia M."/>
            <person name="Cooper J."/>
            <person name="Damon W."/>
            <person name="Desjardin D."/>
            <person name="Finy P."/>
            <person name="Geml J."/>
            <person name="Haridas S."/>
            <person name="Hughes K."/>
            <person name="Justo A."/>
            <person name="Karasinski D."/>
            <person name="Kautmanova I."/>
            <person name="Kiss B."/>
            <person name="Kocsube S."/>
            <person name="Kotiranta H."/>
            <person name="LaButti K.M."/>
            <person name="Lechner B.E."/>
            <person name="Liimatainen K."/>
            <person name="Lipzen A."/>
            <person name="Lukacs Z."/>
            <person name="Mihaltcheva S."/>
            <person name="Morgado L.N."/>
            <person name="Niskanen T."/>
            <person name="Noordeloos M.E."/>
            <person name="Ohm R.A."/>
            <person name="Ortiz-Santana B."/>
            <person name="Ovrebo C."/>
            <person name="Racz N."/>
            <person name="Riley R."/>
            <person name="Savchenko A."/>
            <person name="Shiryaev A."/>
            <person name="Soop K."/>
            <person name="Spirin V."/>
            <person name="Szebenyi C."/>
            <person name="Tomsovsky M."/>
            <person name="Tulloss R.E."/>
            <person name="Uehling J."/>
            <person name="Grigoriev I.V."/>
            <person name="Vagvolgyi C."/>
            <person name="Papp T."/>
            <person name="Martin F.M."/>
            <person name="Miettinen O."/>
            <person name="Hibbett D.S."/>
            <person name="Nagy L.G."/>
        </authorList>
    </citation>
    <scope>NUCLEOTIDE SEQUENCE [LARGE SCALE GENOMIC DNA]</scope>
    <source>
        <strain evidence="3 4">CBS 309.79</strain>
    </source>
</reference>
<keyword evidence="1" id="KW-0732">Signal</keyword>
<dbReference type="OrthoDB" id="5959761at2759"/>
<dbReference type="InterPro" id="IPR024655">
    <property type="entry name" value="Asl1_glyco_hydro_catalytic"/>
</dbReference>
<dbReference type="Gene3D" id="3.20.20.80">
    <property type="entry name" value="Glycosidases"/>
    <property type="match status" value="1"/>
</dbReference>
<evidence type="ECO:0000256" key="1">
    <source>
        <dbReference type="SAM" id="SignalP"/>
    </source>
</evidence>
<dbReference type="GO" id="GO:0009277">
    <property type="term" value="C:fungal-type cell wall"/>
    <property type="evidence" value="ECO:0007669"/>
    <property type="project" value="TreeGrafter"/>
</dbReference>
<dbReference type="PANTHER" id="PTHR34154">
    <property type="entry name" value="ALKALI-SENSITIVE LINKAGE PROTEIN 1"/>
    <property type="match status" value="1"/>
</dbReference>
<dbReference type="GO" id="GO:0071966">
    <property type="term" value="P:fungal-type cell wall polysaccharide metabolic process"/>
    <property type="evidence" value="ECO:0007669"/>
    <property type="project" value="TreeGrafter"/>
</dbReference>
<dbReference type="InterPro" id="IPR053183">
    <property type="entry name" value="ASL1"/>
</dbReference>
<organism evidence="3 4">
    <name type="scientific">Pterulicium gracile</name>
    <dbReference type="NCBI Taxonomy" id="1884261"/>
    <lineage>
        <taxon>Eukaryota</taxon>
        <taxon>Fungi</taxon>
        <taxon>Dikarya</taxon>
        <taxon>Basidiomycota</taxon>
        <taxon>Agaricomycotina</taxon>
        <taxon>Agaricomycetes</taxon>
        <taxon>Agaricomycetidae</taxon>
        <taxon>Agaricales</taxon>
        <taxon>Pleurotineae</taxon>
        <taxon>Pterulaceae</taxon>
        <taxon>Pterulicium</taxon>
    </lineage>
</organism>
<dbReference type="AlphaFoldDB" id="A0A5C3QK04"/>
<dbReference type="STRING" id="1884261.A0A5C3QK04"/>
<dbReference type="Proteomes" id="UP000305067">
    <property type="component" value="Unassembled WGS sequence"/>
</dbReference>
<dbReference type="SUPFAM" id="SSF51445">
    <property type="entry name" value="(Trans)glycosidases"/>
    <property type="match status" value="1"/>
</dbReference>
<evidence type="ECO:0000259" key="2">
    <source>
        <dbReference type="Pfam" id="PF11790"/>
    </source>
</evidence>
<proteinExistence type="predicted"/>
<dbReference type="EMBL" id="ML178828">
    <property type="protein sequence ID" value="TFL00569.1"/>
    <property type="molecule type" value="Genomic_DNA"/>
</dbReference>
<evidence type="ECO:0000313" key="4">
    <source>
        <dbReference type="Proteomes" id="UP000305067"/>
    </source>
</evidence>
<dbReference type="InterPro" id="IPR017853">
    <property type="entry name" value="GH"/>
</dbReference>
<evidence type="ECO:0000313" key="3">
    <source>
        <dbReference type="EMBL" id="TFL00569.1"/>
    </source>
</evidence>
<dbReference type="Pfam" id="PF11790">
    <property type="entry name" value="Glyco_hydro_cc"/>
    <property type="match status" value="1"/>
</dbReference>
<accession>A0A5C3QK04</accession>
<protein>
    <recommendedName>
        <fullName evidence="2">Asl1-like glycosyl hydrolase catalytic domain-containing protein</fullName>
    </recommendedName>
</protein>
<gene>
    <name evidence="3" type="ORF">BDV98DRAFT_104981</name>
</gene>
<feature type="signal peptide" evidence="1">
    <location>
        <begin position="1"/>
        <end position="31"/>
    </location>
</feature>
<keyword evidence="4" id="KW-1185">Reference proteome</keyword>